<dbReference type="Pfam" id="PF00672">
    <property type="entry name" value="HAMP"/>
    <property type="match status" value="1"/>
</dbReference>
<keyword evidence="2" id="KW-1003">Cell membrane</keyword>
<dbReference type="InterPro" id="IPR029151">
    <property type="entry name" value="Sensor-like_sf"/>
</dbReference>
<evidence type="ECO:0000256" key="8">
    <source>
        <dbReference type="ARBA" id="ARBA00023224"/>
    </source>
</evidence>
<dbReference type="GO" id="GO:0006935">
    <property type="term" value="P:chemotaxis"/>
    <property type="evidence" value="ECO:0007669"/>
    <property type="project" value="UniProtKB-KW"/>
</dbReference>
<evidence type="ECO:0000256" key="6">
    <source>
        <dbReference type="ARBA" id="ARBA00022989"/>
    </source>
</evidence>
<organism evidence="15 16">
    <name type="scientific">Vibrio aestuarianus</name>
    <dbReference type="NCBI Taxonomy" id="28171"/>
    <lineage>
        <taxon>Bacteria</taxon>
        <taxon>Pseudomonadati</taxon>
        <taxon>Pseudomonadota</taxon>
        <taxon>Gammaproteobacteria</taxon>
        <taxon>Vibrionales</taxon>
        <taxon>Vibrionaceae</taxon>
        <taxon>Vibrio</taxon>
    </lineage>
</organism>
<dbReference type="Proteomes" id="UP001140978">
    <property type="component" value="Unassembled WGS sequence"/>
</dbReference>
<dbReference type="PANTHER" id="PTHR32089">
    <property type="entry name" value="METHYL-ACCEPTING CHEMOTAXIS PROTEIN MCPB"/>
    <property type="match status" value="1"/>
</dbReference>
<dbReference type="Pfam" id="PF00015">
    <property type="entry name" value="MCPsignal"/>
    <property type="match status" value="1"/>
</dbReference>
<dbReference type="CDD" id="cd06225">
    <property type="entry name" value="HAMP"/>
    <property type="match status" value="1"/>
</dbReference>
<dbReference type="InterPro" id="IPR033479">
    <property type="entry name" value="dCache_1"/>
</dbReference>
<proteinExistence type="inferred from homology"/>
<dbReference type="PROSITE" id="PS50885">
    <property type="entry name" value="HAMP"/>
    <property type="match status" value="1"/>
</dbReference>
<accession>A0A9X4FEK3</accession>
<dbReference type="SUPFAM" id="SSF58104">
    <property type="entry name" value="Methyl-accepting chemotaxis protein (MCP) signaling domain"/>
    <property type="match status" value="1"/>
</dbReference>
<dbReference type="PANTHER" id="PTHR32089:SF117">
    <property type="entry name" value="METHYL ACCEPTING SENSORY TRANSDUCER WITH CACHE_1 SMALL MOLECULE BINDING DOMAIN"/>
    <property type="match status" value="1"/>
</dbReference>
<reference evidence="15" key="1">
    <citation type="submission" date="2022-02" db="EMBL/GenBank/DDBJ databases">
        <title>Emergence and expansion in Europe of a Vibrio aestuarianus clonal complex pathogenic for oysters.</title>
        <authorList>
            <person name="Mesnil A."/>
            <person name="Travers M.-A."/>
        </authorList>
    </citation>
    <scope>NUCLEOTIDE SEQUENCE</scope>
    <source>
        <strain evidence="15">19_064_15T1</strain>
    </source>
</reference>
<dbReference type="CDD" id="cd12912">
    <property type="entry name" value="PDC2_MCP_like"/>
    <property type="match status" value="1"/>
</dbReference>
<evidence type="ECO:0000256" key="10">
    <source>
        <dbReference type="PROSITE-ProRule" id="PRU00284"/>
    </source>
</evidence>
<dbReference type="FunFam" id="1.10.287.950:FF:000001">
    <property type="entry name" value="Methyl-accepting chemotaxis sensory transducer"/>
    <property type="match status" value="1"/>
</dbReference>
<protein>
    <submittedName>
        <fullName evidence="15">Methyl-accepting chemotaxis protein</fullName>
    </submittedName>
</protein>
<evidence type="ECO:0000256" key="9">
    <source>
        <dbReference type="ARBA" id="ARBA00029447"/>
    </source>
</evidence>
<evidence type="ECO:0000256" key="1">
    <source>
        <dbReference type="ARBA" id="ARBA00004429"/>
    </source>
</evidence>
<sequence length="631" mass="67798">MALKLTHKVALAFTAALALTTIVLTSISYFKVTEETQKMIASHTNNYLKLAAQETGSWLDSRKLAISALNLALSEANDADDILRHLEQTKRASGFELVYLGLASGDMYRNTGLNTVEGYDPRLRDWYKLASNSRDVVVTKPFLAASTGDLTVTIAKSLFTGGEFVGVVGASVSLSSLTKDISDMNVPGNGIAFIVSNDGIVIAHPNQDLRNRNYNEIGVDVPLSRLISFTGADILPTISISGIEYLAAAQVIPNSNWSIVMASQKDILLNPVKRLSLFLLLVASVLICATLIFVVPLIKALFANLLTVSSALKIISEGDGDLTQRIEVRSRDEVGMLAENFNLFVTQLQELLCKVRNVTEHVNMQAEHVSLAASKQEAQAKAQQDEVTMVATAVTEMASATQEIANNCEQTANAASDSVKISDKGQKVAKQCQSSIESLSSQVNGATEIISKLSAHGQEINTIVSTISDIAEQTNLLALNAAIEAARAGEQGRGFAVVADEVRVLSQRTHKSTEEITTMITTLKATTEDAVDVMAECHELATTSVGDAQDASDAFSEIAKAISQISDMSTQIATAAEEQTSVTDEIGRNTDAIREVADSFMTESQQGVEQSRQLSTLSNQLNTLLSQFKLL</sequence>
<keyword evidence="7 11" id="KW-0472">Membrane</keyword>
<evidence type="ECO:0000259" key="14">
    <source>
        <dbReference type="PROSITE" id="PS50885"/>
    </source>
</evidence>
<keyword evidence="6 11" id="KW-1133">Transmembrane helix</keyword>
<evidence type="ECO:0000256" key="5">
    <source>
        <dbReference type="ARBA" id="ARBA00022692"/>
    </source>
</evidence>
<comment type="subcellular location">
    <subcellularLocation>
        <location evidence="1">Cell inner membrane</location>
        <topology evidence="1">Multi-pass membrane protein</topology>
    </subcellularLocation>
</comment>
<dbReference type="PROSITE" id="PS50192">
    <property type="entry name" value="T_SNARE"/>
    <property type="match status" value="1"/>
</dbReference>
<dbReference type="InterPro" id="IPR003660">
    <property type="entry name" value="HAMP_dom"/>
</dbReference>
<dbReference type="SUPFAM" id="SSF103190">
    <property type="entry name" value="Sensory domain-like"/>
    <property type="match status" value="1"/>
</dbReference>
<evidence type="ECO:0000256" key="11">
    <source>
        <dbReference type="SAM" id="Phobius"/>
    </source>
</evidence>
<name>A0A9X4FEK3_9VIBR</name>
<dbReference type="InterPro" id="IPR000727">
    <property type="entry name" value="T_SNARE_dom"/>
</dbReference>
<dbReference type="PROSITE" id="PS50111">
    <property type="entry name" value="CHEMOTAXIS_TRANSDUC_2"/>
    <property type="match status" value="1"/>
</dbReference>
<dbReference type="GO" id="GO:0005886">
    <property type="term" value="C:plasma membrane"/>
    <property type="evidence" value="ECO:0007669"/>
    <property type="project" value="UniProtKB-SubCell"/>
</dbReference>
<feature type="transmembrane region" description="Helical" evidence="11">
    <location>
        <begin position="275"/>
        <end position="298"/>
    </location>
</feature>
<feature type="domain" description="HAMP" evidence="14">
    <location>
        <begin position="299"/>
        <end position="353"/>
    </location>
</feature>
<dbReference type="SMART" id="SM00283">
    <property type="entry name" value="MA"/>
    <property type="match status" value="1"/>
</dbReference>
<evidence type="ECO:0000256" key="7">
    <source>
        <dbReference type="ARBA" id="ARBA00023136"/>
    </source>
</evidence>
<evidence type="ECO:0000313" key="15">
    <source>
        <dbReference type="EMBL" id="MDE1347032.1"/>
    </source>
</evidence>
<gene>
    <name evidence="15" type="ORF">L9X51_11390</name>
</gene>
<dbReference type="Gene3D" id="1.10.287.950">
    <property type="entry name" value="Methyl-accepting chemotaxis protein"/>
    <property type="match status" value="1"/>
</dbReference>
<evidence type="ECO:0000256" key="4">
    <source>
        <dbReference type="ARBA" id="ARBA00022519"/>
    </source>
</evidence>
<evidence type="ECO:0000256" key="3">
    <source>
        <dbReference type="ARBA" id="ARBA00022500"/>
    </source>
</evidence>
<keyword evidence="5 11" id="KW-0812">Transmembrane</keyword>
<evidence type="ECO:0000259" key="13">
    <source>
        <dbReference type="PROSITE" id="PS50192"/>
    </source>
</evidence>
<dbReference type="GO" id="GO:0007165">
    <property type="term" value="P:signal transduction"/>
    <property type="evidence" value="ECO:0007669"/>
    <property type="project" value="UniProtKB-KW"/>
</dbReference>
<dbReference type="Pfam" id="PF02743">
    <property type="entry name" value="dCache_1"/>
    <property type="match status" value="1"/>
</dbReference>
<dbReference type="InterPro" id="IPR004089">
    <property type="entry name" value="MCPsignal_dom"/>
</dbReference>
<keyword evidence="8 10" id="KW-0807">Transducer</keyword>
<dbReference type="EMBL" id="JAKNAX010000029">
    <property type="protein sequence ID" value="MDE1347032.1"/>
    <property type="molecule type" value="Genomic_DNA"/>
</dbReference>
<dbReference type="CDD" id="cd11386">
    <property type="entry name" value="MCP_signal"/>
    <property type="match status" value="1"/>
</dbReference>
<evidence type="ECO:0000259" key="12">
    <source>
        <dbReference type="PROSITE" id="PS50111"/>
    </source>
</evidence>
<evidence type="ECO:0000256" key="2">
    <source>
        <dbReference type="ARBA" id="ARBA00022475"/>
    </source>
</evidence>
<evidence type="ECO:0000313" key="16">
    <source>
        <dbReference type="Proteomes" id="UP001140978"/>
    </source>
</evidence>
<comment type="caution">
    <text evidence="15">The sequence shown here is derived from an EMBL/GenBank/DDBJ whole genome shotgun (WGS) entry which is preliminary data.</text>
</comment>
<keyword evidence="3" id="KW-0145">Chemotaxis</keyword>
<feature type="domain" description="Methyl-accepting transducer" evidence="12">
    <location>
        <begin position="358"/>
        <end position="594"/>
    </location>
</feature>
<dbReference type="CDD" id="cd12913">
    <property type="entry name" value="PDC1_MCP_like"/>
    <property type="match status" value="1"/>
</dbReference>
<comment type="similarity">
    <text evidence="9">Belongs to the methyl-accepting chemotaxis (MCP) protein family.</text>
</comment>
<dbReference type="RefSeq" id="WP_171981391.1">
    <property type="nucleotide sequence ID" value="NZ_JAAKZK010000001.1"/>
</dbReference>
<dbReference type="AlphaFoldDB" id="A0A9X4FEK3"/>
<feature type="domain" description="T-SNARE coiled-coil homology" evidence="13">
    <location>
        <begin position="545"/>
        <end position="591"/>
    </location>
</feature>
<keyword evidence="4" id="KW-0997">Cell inner membrane</keyword>
<dbReference type="Gene3D" id="3.30.450.20">
    <property type="entry name" value="PAS domain"/>
    <property type="match status" value="2"/>
</dbReference>
<dbReference type="SMART" id="SM00304">
    <property type="entry name" value="HAMP"/>
    <property type="match status" value="1"/>
</dbReference>